<reference evidence="3" key="1">
    <citation type="submission" date="2020-12" db="UniProtKB">
        <authorList>
            <consortium name="WormBaseParasite"/>
        </authorList>
    </citation>
    <scope>IDENTIFICATION</scope>
    <source>
        <strain evidence="3">MHco3</strain>
    </source>
</reference>
<organism evidence="2 3">
    <name type="scientific">Haemonchus contortus</name>
    <name type="common">Barber pole worm</name>
    <dbReference type="NCBI Taxonomy" id="6289"/>
    <lineage>
        <taxon>Eukaryota</taxon>
        <taxon>Metazoa</taxon>
        <taxon>Ecdysozoa</taxon>
        <taxon>Nematoda</taxon>
        <taxon>Chromadorea</taxon>
        <taxon>Rhabditida</taxon>
        <taxon>Rhabditina</taxon>
        <taxon>Rhabditomorpha</taxon>
        <taxon>Strongyloidea</taxon>
        <taxon>Trichostrongylidae</taxon>
        <taxon>Haemonchus</taxon>
    </lineage>
</organism>
<evidence type="ECO:0000313" key="3">
    <source>
        <dbReference type="WBParaSite" id="HCON_00086580-00001"/>
    </source>
</evidence>
<dbReference type="AlphaFoldDB" id="A0A7I5E9G3"/>
<keyword evidence="2" id="KW-1185">Reference proteome</keyword>
<proteinExistence type="predicted"/>
<keyword evidence="1" id="KW-0732">Signal</keyword>
<accession>A0A7I5E9G3</accession>
<feature type="chain" id="PRO_5029575800" evidence="1">
    <location>
        <begin position="18"/>
        <end position="198"/>
    </location>
</feature>
<evidence type="ECO:0000256" key="1">
    <source>
        <dbReference type="SAM" id="SignalP"/>
    </source>
</evidence>
<evidence type="ECO:0000313" key="2">
    <source>
        <dbReference type="Proteomes" id="UP000025227"/>
    </source>
</evidence>
<dbReference type="Proteomes" id="UP000025227">
    <property type="component" value="Unplaced"/>
</dbReference>
<feature type="signal peptide" evidence="1">
    <location>
        <begin position="1"/>
        <end position="17"/>
    </location>
</feature>
<name>A0A7I5E9G3_HAECO</name>
<protein>
    <submittedName>
        <fullName evidence="3">Uncharacterized protein</fullName>
    </submittedName>
</protein>
<dbReference type="WBParaSite" id="HCON_00086580-00001">
    <property type="protein sequence ID" value="HCON_00086580-00001"/>
    <property type="gene ID" value="HCON_00086580"/>
</dbReference>
<sequence>MKLLLITVLIAVSVVRAHEPLEDIKDEVIMTLQESPETKKSLEKRIKEEPKIDFVQVKPIGDDINEINENWQIDGNLFQGDLALTPMKLFLFTLLAAVSAIRAHEPLEDIRDEVIKTLQESPETKKSLEDRIKEEPKIDFVQVRPIGDDINEINENWQIDGNLFQGDLALTPDEEKSLVKDVEQEVAEMMKSSTEAAH</sequence>